<comment type="caution">
    <text evidence="1">The sequence shown here is derived from an EMBL/GenBank/DDBJ whole genome shotgun (WGS) entry which is preliminary data.</text>
</comment>
<sequence length="56" mass="6490">MHTESSAARVRLNVAIDIQTQPFSFISDQSENTRAPTVLKRHRNQLREEAKIIAWQ</sequence>
<dbReference type="AlphaFoldDB" id="A0A1D2JDJ9"/>
<evidence type="ECO:0000313" key="2">
    <source>
        <dbReference type="Proteomes" id="UP000242814"/>
    </source>
</evidence>
<evidence type="ECO:0000313" key="1">
    <source>
        <dbReference type="EMBL" id="ODH27076.1"/>
    </source>
</evidence>
<organism evidence="1 2">
    <name type="scientific">Paracoccidioides brasiliensis</name>
    <dbReference type="NCBI Taxonomy" id="121759"/>
    <lineage>
        <taxon>Eukaryota</taxon>
        <taxon>Fungi</taxon>
        <taxon>Dikarya</taxon>
        <taxon>Ascomycota</taxon>
        <taxon>Pezizomycotina</taxon>
        <taxon>Eurotiomycetes</taxon>
        <taxon>Eurotiomycetidae</taxon>
        <taxon>Onygenales</taxon>
        <taxon>Ajellomycetaceae</taxon>
        <taxon>Paracoccidioides</taxon>
    </lineage>
</organism>
<gene>
    <name evidence="1" type="ORF">ACO22_04308</name>
</gene>
<dbReference type="Proteomes" id="UP000242814">
    <property type="component" value="Unassembled WGS sequence"/>
</dbReference>
<name>A0A1D2JDJ9_PARBR</name>
<accession>A0A1D2JDJ9</accession>
<proteinExistence type="predicted"/>
<protein>
    <submittedName>
        <fullName evidence="1">Uncharacterized protein</fullName>
    </submittedName>
</protein>
<dbReference type="EMBL" id="LZYO01000167">
    <property type="protein sequence ID" value="ODH27076.1"/>
    <property type="molecule type" value="Genomic_DNA"/>
</dbReference>
<reference evidence="1 2" key="1">
    <citation type="submission" date="2016-06" db="EMBL/GenBank/DDBJ databases">
        <authorList>
            <person name="Kjaerup R.B."/>
            <person name="Dalgaard T.S."/>
            <person name="Juul-Madsen H.R."/>
        </authorList>
    </citation>
    <scope>NUCLEOTIDE SEQUENCE [LARGE SCALE GENOMIC DNA]</scope>
    <source>
        <strain evidence="1 2">Pb300</strain>
    </source>
</reference>